<name>A0AB33L395_9FLAO</name>
<dbReference type="AlphaFoldDB" id="A0AB33L395"/>
<evidence type="ECO:0000256" key="1">
    <source>
        <dbReference type="ARBA" id="ARBA00022741"/>
    </source>
</evidence>
<organism evidence="7">
    <name type="scientific">Tenacibaculum sp. Pbs-1</name>
    <dbReference type="NCBI Taxonomy" id="3238748"/>
    <lineage>
        <taxon>Bacteria</taxon>
        <taxon>Pseudomonadati</taxon>
        <taxon>Bacteroidota</taxon>
        <taxon>Flavobacteriia</taxon>
        <taxon>Flavobacteriales</taxon>
        <taxon>Flavobacteriaceae</taxon>
        <taxon>Tenacibaculum</taxon>
    </lineage>
</organism>
<dbReference type="Gene3D" id="1.10.8.60">
    <property type="match status" value="1"/>
</dbReference>
<dbReference type="InterPro" id="IPR025943">
    <property type="entry name" value="Sigma_54_int_dom_ATP-bd_2"/>
</dbReference>
<keyword evidence="5" id="KW-0804">Transcription</keyword>
<dbReference type="Pfam" id="PF00158">
    <property type="entry name" value="Sigma54_activat"/>
    <property type="match status" value="1"/>
</dbReference>
<evidence type="ECO:0000256" key="5">
    <source>
        <dbReference type="ARBA" id="ARBA00023163"/>
    </source>
</evidence>
<dbReference type="Gene3D" id="3.40.50.300">
    <property type="entry name" value="P-loop containing nucleotide triphosphate hydrolases"/>
    <property type="match status" value="1"/>
</dbReference>
<dbReference type="PROSITE" id="PS50045">
    <property type="entry name" value="SIGMA54_INTERACT_4"/>
    <property type="match status" value="1"/>
</dbReference>
<feature type="domain" description="Sigma-54 factor interaction" evidence="6">
    <location>
        <begin position="13"/>
        <end position="242"/>
    </location>
</feature>
<dbReference type="SUPFAM" id="SSF46689">
    <property type="entry name" value="Homeodomain-like"/>
    <property type="match status" value="1"/>
</dbReference>
<accession>A0AB33L395</accession>
<dbReference type="Pfam" id="PF02954">
    <property type="entry name" value="HTH_8"/>
    <property type="match status" value="1"/>
</dbReference>
<dbReference type="PRINTS" id="PR01590">
    <property type="entry name" value="HTHFIS"/>
</dbReference>
<dbReference type="PANTHER" id="PTHR32071">
    <property type="entry name" value="TRANSCRIPTIONAL REGULATORY PROTEIN"/>
    <property type="match status" value="1"/>
</dbReference>
<dbReference type="CDD" id="cd00009">
    <property type="entry name" value="AAA"/>
    <property type="match status" value="1"/>
</dbReference>
<protein>
    <submittedName>
        <fullName evidence="7">Sigma-54 dependent transcriptional regulator</fullName>
    </submittedName>
</protein>
<dbReference type="InterPro" id="IPR027417">
    <property type="entry name" value="P-loop_NTPase"/>
</dbReference>
<dbReference type="PROSITE" id="PS00675">
    <property type="entry name" value="SIGMA54_INTERACT_1"/>
    <property type="match status" value="1"/>
</dbReference>
<keyword evidence="4" id="KW-0238">DNA-binding</keyword>
<gene>
    <name evidence="7" type="ORF">Pbs1_13980</name>
</gene>
<sequence>MENLQAIKQRFGIIGNDMQLNRAIEKSIRVAPTDISVLVTGESGVGKESIPKIIHQLSHRKHAKYIAVNCGAIPEGTIDSELFGHEKGAFTGATQTRKGYFEVADGGTIFLDEVGELPLTTQVRLLRVLENGEFIKVGSSQVQKTNVRIVAATNVNMHEAISKEKFREDLYYRLSTIEISLPPLRERGEDIHLLFRKFAADFAQKYRMPTIRLNENAVKVLLNYHFPGNIRQLKNIAEQVSIVEEDRLITPEKLIQYLPENRSNLPAVVGDRTTSQSDFANERDIMYKILFDMRNDINDLKKLTLDLMQNGNSEQVQEDNHRLIERIYQDQDLSEASNIEVVQIPKSTSHQNDYDYAETIEEDESLSLQEKEIEMIKKSLEKNNGKRKLAAKELGISERTLYRKIKQYDL</sequence>
<keyword evidence="3" id="KW-0805">Transcription regulation</keyword>
<evidence type="ECO:0000259" key="6">
    <source>
        <dbReference type="PROSITE" id="PS50045"/>
    </source>
</evidence>
<dbReference type="GO" id="GO:0006355">
    <property type="term" value="P:regulation of DNA-templated transcription"/>
    <property type="evidence" value="ECO:0007669"/>
    <property type="project" value="InterPro"/>
</dbReference>
<dbReference type="InterPro" id="IPR058031">
    <property type="entry name" value="AAA_lid_NorR"/>
</dbReference>
<dbReference type="InterPro" id="IPR025662">
    <property type="entry name" value="Sigma_54_int_dom_ATP-bd_1"/>
</dbReference>
<dbReference type="InterPro" id="IPR009057">
    <property type="entry name" value="Homeodomain-like_sf"/>
</dbReference>
<keyword evidence="2" id="KW-0067">ATP-binding</keyword>
<dbReference type="GO" id="GO:0005524">
    <property type="term" value="F:ATP binding"/>
    <property type="evidence" value="ECO:0007669"/>
    <property type="project" value="UniProtKB-KW"/>
</dbReference>
<evidence type="ECO:0000256" key="3">
    <source>
        <dbReference type="ARBA" id="ARBA00023015"/>
    </source>
</evidence>
<dbReference type="PROSITE" id="PS00688">
    <property type="entry name" value="SIGMA54_INTERACT_3"/>
    <property type="match status" value="1"/>
</dbReference>
<dbReference type="GO" id="GO:0043565">
    <property type="term" value="F:sequence-specific DNA binding"/>
    <property type="evidence" value="ECO:0007669"/>
    <property type="project" value="InterPro"/>
</dbReference>
<dbReference type="Gene3D" id="1.10.10.60">
    <property type="entry name" value="Homeodomain-like"/>
    <property type="match status" value="1"/>
</dbReference>
<proteinExistence type="predicted"/>
<evidence type="ECO:0000256" key="2">
    <source>
        <dbReference type="ARBA" id="ARBA00022840"/>
    </source>
</evidence>
<dbReference type="SUPFAM" id="SSF52540">
    <property type="entry name" value="P-loop containing nucleoside triphosphate hydrolases"/>
    <property type="match status" value="1"/>
</dbReference>
<dbReference type="SMART" id="SM00382">
    <property type="entry name" value="AAA"/>
    <property type="match status" value="1"/>
</dbReference>
<dbReference type="EMBL" id="AP035888">
    <property type="protein sequence ID" value="BFP68055.1"/>
    <property type="molecule type" value="Genomic_DNA"/>
</dbReference>
<dbReference type="InterPro" id="IPR025944">
    <property type="entry name" value="Sigma_54_int_dom_CS"/>
</dbReference>
<keyword evidence="1" id="KW-0547">Nucleotide-binding</keyword>
<dbReference type="InterPro" id="IPR002078">
    <property type="entry name" value="Sigma_54_int"/>
</dbReference>
<dbReference type="FunFam" id="3.40.50.300:FF:000006">
    <property type="entry name" value="DNA-binding transcriptional regulator NtrC"/>
    <property type="match status" value="1"/>
</dbReference>
<reference evidence="7" key="1">
    <citation type="submission" date="2024-08" db="EMBL/GenBank/DDBJ databases">
        <title>Whole genome sequence of Tenacibaculum sp. strain pbs-1 associated with black-spot shell disease in Akoya pearl oysters.</title>
        <authorList>
            <person name="Sakatoku A."/>
            <person name="Suzuki T."/>
            <person name="Hatano K."/>
            <person name="Seki M."/>
            <person name="Tanaka D."/>
            <person name="Nakamura S."/>
            <person name="Suzuki N."/>
            <person name="Isshiki T."/>
        </authorList>
    </citation>
    <scope>NUCLEOTIDE SEQUENCE</scope>
    <source>
        <strain evidence="7">Pbs-1</strain>
    </source>
</reference>
<dbReference type="InterPro" id="IPR003593">
    <property type="entry name" value="AAA+_ATPase"/>
</dbReference>
<dbReference type="Pfam" id="PF25601">
    <property type="entry name" value="AAA_lid_14"/>
    <property type="match status" value="1"/>
</dbReference>
<dbReference type="PROSITE" id="PS00676">
    <property type="entry name" value="SIGMA54_INTERACT_2"/>
    <property type="match status" value="1"/>
</dbReference>
<evidence type="ECO:0000256" key="4">
    <source>
        <dbReference type="ARBA" id="ARBA00023125"/>
    </source>
</evidence>
<dbReference type="InterPro" id="IPR002197">
    <property type="entry name" value="HTH_Fis"/>
</dbReference>
<evidence type="ECO:0000313" key="7">
    <source>
        <dbReference type="EMBL" id="BFP68055.1"/>
    </source>
</evidence>
<dbReference type="PANTHER" id="PTHR32071:SF121">
    <property type="entry name" value="SIGMA L-DEPENDENT TRANSCRIPTIONAL REGULATOR YQIR-RELATED"/>
    <property type="match status" value="1"/>
</dbReference>